<organism evidence="4 5">
    <name type="scientific">Aeromicrobium chenweiae</name>
    <dbReference type="NCBI Taxonomy" id="2079793"/>
    <lineage>
        <taxon>Bacteria</taxon>
        <taxon>Bacillati</taxon>
        <taxon>Actinomycetota</taxon>
        <taxon>Actinomycetes</taxon>
        <taxon>Propionibacteriales</taxon>
        <taxon>Nocardioidaceae</taxon>
        <taxon>Aeromicrobium</taxon>
    </lineage>
</organism>
<keyword evidence="3" id="KW-0804">Transcription</keyword>
<dbReference type="Pfam" id="PF01614">
    <property type="entry name" value="IclR_C"/>
    <property type="match status" value="1"/>
</dbReference>
<accession>A0A2S0WQW2</accession>
<name>A0A2S0WQW2_9ACTN</name>
<dbReference type="InterPro" id="IPR050707">
    <property type="entry name" value="HTH_MetabolicPath_Reg"/>
</dbReference>
<protein>
    <submittedName>
        <fullName evidence="4">IclR family transcriptional regulator</fullName>
    </submittedName>
</protein>
<dbReference type="InterPro" id="IPR005471">
    <property type="entry name" value="Tscrpt_reg_IclR_N"/>
</dbReference>
<accession>A0A5F2EM09</accession>
<dbReference type="Proteomes" id="UP000244384">
    <property type="component" value="Chromosome"/>
</dbReference>
<proteinExistence type="predicted"/>
<keyword evidence="5" id="KW-1185">Reference proteome</keyword>
<dbReference type="Gene3D" id="1.10.10.10">
    <property type="entry name" value="Winged helix-like DNA-binding domain superfamily/Winged helix DNA-binding domain"/>
    <property type="match status" value="1"/>
</dbReference>
<dbReference type="SUPFAM" id="SSF46785">
    <property type="entry name" value="Winged helix' DNA-binding domain"/>
    <property type="match status" value="1"/>
</dbReference>
<dbReference type="OrthoDB" id="3209193at2"/>
<dbReference type="GO" id="GO:0003677">
    <property type="term" value="F:DNA binding"/>
    <property type="evidence" value="ECO:0007669"/>
    <property type="project" value="UniProtKB-KW"/>
</dbReference>
<keyword evidence="2" id="KW-0238">DNA-binding</keyword>
<keyword evidence="1" id="KW-0805">Transcription regulation</keyword>
<dbReference type="KEGG" id="aez:C3E78_16655"/>
<dbReference type="InterPro" id="IPR036390">
    <property type="entry name" value="WH_DNA-bd_sf"/>
</dbReference>
<dbReference type="GO" id="GO:0003700">
    <property type="term" value="F:DNA-binding transcription factor activity"/>
    <property type="evidence" value="ECO:0007669"/>
    <property type="project" value="TreeGrafter"/>
</dbReference>
<dbReference type="SMART" id="SM00346">
    <property type="entry name" value="HTH_ICLR"/>
    <property type="match status" value="1"/>
</dbReference>
<dbReference type="Pfam" id="PF09339">
    <property type="entry name" value="HTH_IclR"/>
    <property type="match status" value="1"/>
</dbReference>
<dbReference type="InterPro" id="IPR014757">
    <property type="entry name" value="Tscrpt_reg_IclR_C"/>
</dbReference>
<evidence type="ECO:0000313" key="4">
    <source>
        <dbReference type="EMBL" id="AWB93711.1"/>
    </source>
</evidence>
<gene>
    <name evidence="4" type="ORF">C3E78_16655</name>
</gene>
<evidence type="ECO:0000256" key="3">
    <source>
        <dbReference type="ARBA" id="ARBA00023163"/>
    </source>
</evidence>
<dbReference type="PROSITE" id="PS51077">
    <property type="entry name" value="HTH_ICLR"/>
    <property type="match status" value="1"/>
</dbReference>
<reference evidence="5" key="1">
    <citation type="submission" date="2018-01" db="EMBL/GenBank/DDBJ databases">
        <authorList>
            <person name="Li J."/>
        </authorList>
    </citation>
    <scope>NUCLEOTIDE SEQUENCE [LARGE SCALE GENOMIC DNA]</scope>
    <source>
        <strain evidence="5">592</strain>
    </source>
</reference>
<dbReference type="AlphaFoldDB" id="A0A2S0WQW2"/>
<dbReference type="PANTHER" id="PTHR30136:SF24">
    <property type="entry name" value="HTH-TYPE TRANSCRIPTIONAL REPRESSOR ALLR"/>
    <property type="match status" value="1"/>
</dbReference>
<sequence length="249" mass="27112">MGEGLGDGANSVLGKVRLILEAFGVDDDGLTLSELSRRTGIPKASVHRLCHELVAWGMLERGDVEYLLGVRAFELGSRVSRLRRLRETFRPHMESLHFLTKETVHLAVLDGLEVLYLEKVNSHAQKTRPSRIAGRMPLHCTATGKVLLAHGEPGLLDEVLRKGLPRLTRSTVVLPRVLQEQVARAREAGFAVEMEETTAGFASVAVPVYGDSGRVVAALSVTAPSFRADVPAYVRAMADVRRRAGFAAA</sequence>
<dbReference type="SUPFAM" id="SSF55781">
    <property type="entry name" value="GAF domain-like"/>
    <property type="match status" value="1"/>
</dbReference>
<dbReference type="PANTHER" id="PTHR30136">
    <property type="entry name" value="HELIX-TURN-HELIX TRANSCRIPTIONAL REGULATOR, ICLR FAMILY"/>
    <property type="match status" value="1"/>
</dbReference>
<dbReference type="Gene3D" id="3.30.450.40">
    <property type="match status" value="1"/>
</dbReference>
<dbReference type="RefSeq" id="WP_108580340.1">
    <property type="nucleotide sequence ID" value="NZ_CP026952.1"/>
</dbReference>
<dbReference type="PROSITE" id="PS51078">
    <property type="entry name" value="ICLR_ED"/>
    <property type="match status" value="1"/>
</dbReference>
<evidence type="ECO:0000313" key="5">
    <source>
        <dbReference type="Proteomes" id="UP000244384"/>
    </source>
</evidence>
<dbReference type="InterPro" id="IPR029016">
    <property type="entry name" value="GAF-like_dom_sf"/>
</dbReference>
<evidence type="ECO:0000256" key="1">
    <source>
        <dbReference type="ARBA" id="ARBA00023015"/>
    </source>
</evidence>
<dbReference type="InterPro" id="IPR036388">
    <property type="entry name" value="WH-like_DNA-bd_sf"/>
</dbReference>
<dbReference type="GO" id="GO:0045892">
    <property type="term" value="P:negative regulation of DNA-templated transcription"/>
    <property type="evidence" value="ECO:0007669"/>
    <property type="project" value="TreeGrafter"/>
</dbReference>
<dbReference type="EMBL" id="CP026952">
    <property type="protein sequence ID" value="AWB93711.1"/>
    <property type="molecule type" value="Genomic_DNA"/>
</dbReference>
<evidence type="ECO:0000256" key="2">
    <source>
        <dbReference type="ARBA" id="ARBA00023125"/>
    </source>
</evidence>